<keyword evidence="1" id="KW-0472">Membrane</keyword>
<evidence type="ECO:0000313" key="3">
    <source>
        <dbReference type="EMBL" id="BBO87417.1"/>
    </source>
</evidence>
<organism evidence="3 4">
    <name type="scientific">Desulfosarcina ovata subsp. ovata</name>
    <dbReference type="NCBI Taxonomy" id="2752305"/>
    <lineage>
        <taxon>Bacteria</taxon>
        <taxon>Pseudomonadati</taxon>
        <taxon>Thermodesulfobacteriota</taxon>
        <taxon>Desulfobacteria</taxon>
        <taxon>Desulfobacterales</taxon>
        <taxon>Desulfosarcinaceae</taxon>
        <taxon>Desulfosarcina</taxon>
    </lineage>
</organism>
<sequence>MHDSIKRMASDESGSVIIAALLILVTLTIMGIWAMNTTTVEYEIATNDQLHKIAFTNADSGVYVVPKLISRTINESTEQTSTELDSFGFSLFDDADGDSTNDDDTTDLFNEIMGYDSSDDDADISFSAGSYDDTVEVDIERTGQQNVAGGGVEFGSGAEGIGVGSTGGVRILYALDSVGSGPRNSQSNVAATYRKVIGVAGGL</sequence>
<keyword evidence="4" id="KW-1185">Reference proteome</keyword>
<evidence type="ECO:0000256" key="1">
    <source>
        <dbReference type="SAM" id="Phobius"/>
    </source>
</evidence>
<evidence type="ECO:0000259" key="2">
    <source>
        <dbReference type="Pfam" id="PF14341"/>
    </source>
</evidence>
<keyword evidence="1" id="KW-1133">Transmembrane helix</keyword>
<accession>A0A5K8A4P1</accession>
<evidence type="ECO:0000313" key="4">
    <source>
        <dbReference type="Proteomes" id="UP000422108"/>
    </source>
</evidence>
<keyword evidence="1" id="KW-0812">Transmembrane</keyword>
<feature type="domain" description="Type 4 fimbrial biogenesis protein PilX N-terminal" evidence="2">
    <location>
        <begin position="14"/>
        <end position="62"/>
    </location>
</feature>
<dbReference type="RefSeq" id="WP_155308875.1">
    <property type="nucleotide sequence ID" value="NZ_AP021879.1"/>
</dbReference>
<gene>
    <name evidence="3" type="ORF">DSCOOX_05970</name>
</gene>
<dbReference type="AlphaFoldDB" id="A0A5K8A4P1"/>
<feature type="transmembrane region" description="Helical" evidence="1">
    <location>
        <begin position="16"/>
        <end position="35"/>
    </location>
</feature>
<reference evidence="3 4" key="1">
    <citation type="submission" date="2019-11" db="EMBL/GenBank/DDBJ databases">
        <title>Comparative genomics of hydrocarbon-degrading Desulfosarcina strains.</title>
        <authorList>
            <person name="Watanabe M."/>
            <person name="Kojima H."/>
            <person name="Fukui M."/>
        </authorList>
    </citation>
    <scope>NUCLEOTIDE SEQUENCE [LARGE SCALE GENOMIC DNA]</scope>
    <source>
        <strain evidence="4">oXyS1</strain>
    </source>
</reference>
<dbReference type="Pfam" id="PF14341">
    <property type="entry name" value="PilX_N"/>
    <property type="match status" value="1"/>
</dbReference>
<dbReference type="EMBL" id="AP021879">
    <property type="protein sequence ID" value="BBO87417.1"/>
    <property type="molecule type" value="Genomic_DNA"/>
</dbReference>
<dbReference type="InterPro" id="IPR025746">
    <property type="entry name" value="PilX_N_dom"/>
</dbReference>
<dbReference type="Proteomes" id="UP000422108">
    <property type="component" value="Chromosome"/>
</dbReference>
<proteinExistence type="predicted"/>
<name>A0A5K8A4P1_9BACT</name>
<protein>
    <recommendedName>
        <fullName evidence="2">Type 4 fimbrial biogenesis protein PilX N-terminal domain-containing protein</fullName>
    </recommendedName>
</protein>